<dbReference type="Gene3D" id="3.40.50.2020">
    <property type="match status" value="1"/>
</dbReference>
<comment type="caution">
    <text evidence="1">The sequence shown here is derived from an EMBL/GenBank/DDBJ whole genome shotgun (WGS) entry which is preliminary data.</text>
</comment>
<accession>A0ABW3FUN8</accession>
<dbReference type="PANTHER" id="PTHR47505">
    <property type="entry name" value="DNA UTILIZATION PROTEIN YHGH"/>
    <property type="match status" value="1"/>
</dbReference>
<dbReference type="EMBL" id="JBHTIW010000018">
    <property type="protein sequence ID" value="MFD0922082.1"/>
    <property type="molecule type" value="Genomic_DNA"/>
</dbReference>
<evidence type="ECO:0000313" key="1">
    <source>
        <dbReference type="EMBL" id="MFD0922082.1"/>
    </source>
</evidence>
<gene>
    <name evidence="1" type="ORF">ACFQ16_20250</name>
</gene>
<sequence>MLKELAHRVGSGFLRNTIRRKRVTCLVCTSPLDLERPFTTCFTCKEAAREARRCDTRTADLVVPLVYAIKGGQSAHLMRTYKTAVGTPAGTEQLTLLLHTGFAFHRVCIESAAEQRLTAWSTVPSTRRPDRVHPMRNIASTVLGDVDGLREVTLLPGPAFAQSPRKFVEGMWRVEGSCHGAHVLLIDDTWTTGANVQSAAAALRAAGAARVTVLVLARWLDPAWSPTQKFMRQLLVADYDITHCPVAGDWSCVN</sequence>
<reference evidence="2" key="1">
    <citation type="journal article" date="2019" name="Int. J. Syst. Evol. Microbiol.">
        <title>The Global Catalogue of Microorganisms (GCM) 10K type strain sequencing project: providing services to taxonomists for standard genome sequencing and annotation.</title>
        <authorList>
            <consortium name="The Broad Institute Genomics Platform"/>
            <consortium name="The Broad Institute Genome Sequencing Center for Infectious Disease"/>
            <person name="Wu L."/>
            <person name="Ma J."/>
        </authorList>
    </citation>
    <scope>NUCLEOTIDE SEQUENCE [LARGE SCALE GENOMIC DNA]</scope>
    <source>
        <strain evidence="2">CCUG 56401</strain>
    </source>
</reference>
<dbReference type="SUPFAM" id="SSF53271">
    <property type="entry name" value="PRTase-like"/>
    <property type="match status" value="1"/>
</dbReference>
<evidence type="ECO:0008006" key="3">
    <source>
        <dbReference type="Google" id="ProtNLM"/>
    </source>
</evidence>
<name>A0ABW3FUN8_9PSEU</name>
<proteinExistence type="predicted"/>
<dbReference type="InterPro" id="IPR051910">
    <property type="entry name" value="ComF/GntX_DNA_util-trans"/>
</dbReference>
<evidence type="ECO:0000313" key="2">
    <source>
        <dbReference type="Proteomes" id="UP001597018"/>
    </source>
</evidence>
<dbReference type="RefSeq" id="WP_345601705.1">
    <property type="nucleotide sequence ID" value="NZ_BAABLT010000046.1"/>
</dbReference>
<dbReference type="InterPro" id="IPR029057">
    <property type="entry name" value="PRTase-like"/>
</dbReference>
<keyword evidence="2" id="KW-1185">Reference proteome</keyword>
<protein>
    <recommendedName>
        <fullName evidence="3">Amidophosphoribosyltransferase</fullName>
    </recommendedName>
</protein>
<organism evidence="1 2">
    <name type="scientific">Saccharopolyspora rosea</name>
    <dbReference type="NCBI Taxonomy" id="524884"/>
    <lineage>
        <taxon>Bacteria</taxon>
        <taxon>Bacillati</taxon>
        <taxon>Actinomycetota</taxon>
        <taxon>Actinomycetes</taxon>
        <taxon>Pseudonocardiales</taxon>
        <taxon>Pseudonocardiaceae</taxon>
        <taxon>Saccharopolyspora</taxon>
    </lineage>
</organism>
<dbReference type="PANTHER" id="PTHR47505:SF1">
    <property type="entry name" value="DNA UTILIZATION PROTEIN YHGH"/>
    <property type="match status" value="1"/>
</dbReference>
<dbReference type="Proteomes" id="UP001597018">
    <property type="component" value="Unassembled WGS sequence"/>
</dbReference>